<proteinExistence type="predicted"/>
<feature type="compositionally biased region" description="Basic and acidic residues" evidence="1">
    <location>
        <begin position="127"/>
        <end position="153"/>
    </location>
</feature>
<sequence length="153" mass="17507">MACQNVFKTPNVNETKKQGELFSRSVHDGYYWFAKQTGNSIAKFSNGNAICTRPPDCIHHTNEGHEFHENATIARLSNIEALLRRYNGKCCILINEDDHVEDQKYILIGTDNSDDGSSYVEEDEENENIKVNENKSCRYENNREKSSPKVSDE</sequence>
<gene>
    <name evidence="2" type="ORF">V1478_012763</name>
</gene>
<dbReference type="AlphaFoldDB" id="A0ABD2A8V5"/>
<comment type="caution">
    <text evidence="2">The sequence shown here is derived from an EMBL/GenBank/DDBJ whole genome shotgun (WGS) entry which is preliminary data.</text>
</comment>
<name>A0ABD2A8V5_VESSQ</name>
<evidence type="ECO:0000313" key="2">
    <source>
        <dbReference type="EMBL" id="KAL2717063.1"/>
    </source>
</evidence>
<evidence type="ECO:0000256" key="1">
    <source>
        <dbReference type="SAM" id="MobiDB-lite"/>
    </source>
</evidence>
<feature type="region of interest" description="Disordered" evidence="1">
    <location>
        <begin position="111"/>
        <end position="153"/>
    </location>
</feature>
<keyword evidence="3" id="KW-1185">Reference proteome</keyword>
<evidence type="ECO:0000313" key="3">
    <source>
        <dbReference type="Proteomes" id="UP001607302"/>
    </source>
</evidence>
<dbReference type="Proteomes" id="UP001607302">
    <property type="component" value="Unassembled WGS sequence"/>
</dbReference>
<accession>A0ABD2A8V5</accession>
<organism evidence="2 3">
    <name type="scientific">Vespula squamosa</name>
    <name type="common">Southern yellow jacket</name>
    <name type="synonym">Wasp</name>
    <dbReference type="NCBI Taxonomy" id="30214"/>
    <lineage>
        <taxon>Eukaryota</taxon>
        <taxon>Metazoa</taxon>
        <taxon>Ecdysozoa</taxon>
        <taxon>Arthropoda</taxon>
        <taxon>Hexapoda</taxon>
        <taxon>Insecta</taxon>
        <taxon>Pterygota</taxon>
        <taxon>Neoptera</taxon>
        <taxon>Endopterygota</taxon>
        <taxon>Hymenoptera</taxon>
        <taxon>Apocrita</taxon>
        <taxon>Aculeata</taxon>
        <taxon>Vespoidea</taxon>
        <taxon>Vespidae</taxon>
        <taxon>Vespinae</taxon>
        <taxon>Vespula</taxon>
    </lineage>
</organism>
<protein>
    <submittedName>
        <fullName evidence="2">Bromodomain-containing protein -like</fullName>
    </submittedName>
</protein>
<dbReference type="EMBL" id="JAUDFV010000153">
    <property type="protein sequence ID" value="KAL2717063.1"/>
    <property type="molecule type" value="Genomic_DNA"/>
</dbReference>
<reference evidence="2 3" key="1">
    <citation type="journal article" date="2024" name="Ann. Entomol. Soc. Am.">
        <title>Genomic analyses of the southern and eastern yellowjacket wasps (Hymenoptera: Vespidae) reveal evolutionary signatures of social life.</title>
        <authorList>
            <person name="Catto M.A."/>
            <person name="Caine P.B."/>
            <person name="Orr S.E."/>
            <person name="Hunt B.G."/>
            <person name="Goodisman M.A.D."/>
        </authorList>
    </citation>
    <scope>NUCLEOTIDE SEQUENCE [LARGE SCALE GENOMIC DNA]</scope>
    <source>
        <strain evidence="2">233</strain>
        <tissue evidence="2">Head and thorax</tissue>
    </source>
</reference>